<dbReference type="Proteomes" id="UP000031121">
    <property type="component" value="Chromosome"/>
</dbReference>
<sequence length="258" mass="29281">MKPVFENAGVHYDVPGRYRLHVHEKGITYAPTDGKKSVDVRFSEVGSIFLLGYCNSNRSYTVTFRDFEGKDIGEIQTDVHDDREYHNVRETKSILIAFAESKLTGEFPENIDNLDLKIASSLAEKDIYIRDGYLMGAKHRIRLSDIRRVKCITNGTLSNLSVHTKEKGGFLDKPDMKVPVNELTLPILEAAVVRNTGNVIDFTRGNGFDQKTCEFVLVRYMNSSFFANSDGSVADDWRRIAYNHIQSYQSDIAIPETR</sequence>
<proteinExistence type="predicted"/>
<evidence type="ECO:0000313" key="2">
    <source>
        <dbReference type="Proteomes" id="UP000031121"/>
    </source>
</evidence>
<dbReference type="AlphaFoldDB" id="A0A0A8B4Y5"/>
<dbReference type="EMBL" id="CP009302">
    <property type="protein sequence ID" value="AJC11888.1"/>
    <property type="molecule type" value="Genomic_DNA"/>
</dbReference>
<protein>
    <submittedName>
        <fullName evidence="1">Uncharacterized protein</fullName>
    </submittedName>
</protein>
<dbReference type="RefSeq" id="WP_039688791.1">
    <property type="nucleotide sequence ID" value="NZ_CP009302.1"/>
</dbReference>
<accession>A0A0A8B4Y5</accession>
<evidence type="ECO:0000313" key="1">
    <source>
        <dbReference type="EMBL" id="AJC11888.1"/>
    </source>
</evidence>
<name>A0A0A8B4Y5_9ACTN</name>
<reference evidence="2" key="1">
    <citation type="submission" date="2014-08" db="EMBL/GenBank/DDBJ databases">
        <title>Coriobacteriaceae sp. complete genome.</title>
        <authorList>
            <person name="Looft T."/>
            <person name="Bayles D.O."/>
            <person name="Stanton T.B."/>
        </authorList>
    </citation>
    <scope>NUCLEOTIDE SEQUENCE [LARGE SCALE GENOMIC DNA]</scope>
    <source>
        <strain evidence="2">68-1-3</strain>
    </source>
</reference>
<organism evidence="1 2">
    <name type="scientific">Berryella intestinalis</name>
    <dbReference type="NCBI Taxonomy" id="1531429"/>
    <lineage>
        <taxon>Bacteria</taxon>
        <taxon>Bacillati</taxon>
        <taxon>Actinomycetota</taxon>
        <taxon>Coriobacteriia</taxon>
        <taxon>Eggerthellales</taxon>
        <taxon>Eggerthellaceae</taxon>
        <taxon>Berryella</taxon>
    </lineage>
</organism>
<dbReference type="OrthoDB" id="3186059at2"/>
<reference evidence="1 2" key="2">
    <citation type="journal article" date="2015" name="Genome Announc.">
        <title>Complete Genome Sequence of Coriobacteriaceae Strain 68-1-3, a Novel Mucus-Degrading Isolate from the Swine Intestinal Tract.</title>
        <authorList>
            <person name="Looft T."/>
            <person name="Bayles D.O."/>
            <person name="Alt D.P."/>
            <person name="Stanton T.B."/>
        </authorList>
    </citation>
    <scope>NUCLEOTIDE SEQUENCE [LARGE SCALE GENOMIC DNA]</scope>
    <source>
        <strain evidence="1 2">68-1-3</strain>
    </source>
</reference>
<dbReference type="HOGENOM" id="CLU_1081157_0_0_11"/>
<dbReference type="KEGG" id="cbac:JI75_03585"/>
<keyword evidence="2" id="KW-1185">Reference proteome</keyword>
<gene>
    <name evidence="1" type="ORF">JI75_03585</name>
</gene>